<dbReference type="Gene3D" id="3.40.50.300">
    <property type="entry name" value="P-loop containing nucleotide triphosphate hydrolases"/>
    <property type="match status" value="1"/>
</dbReference>
<keyword evidence="5" id="KW-0418">Kinase</keyword>
<name>A0ABT9UZW4_9BACL</name>
<reference evidence="11 12" key="1">
    <citation type="submission" date="2023-07" db="EMBL/GenBank/DDBJ databases">
        <title>Genomic Encyclopedia of Type Strains, Phase IV (KMG-IV): sequencing the most valuable type-strain genomes for metagenomic binning, comparative biology and taxonomic classification.</title>
        <authorList>
            <person name="Goeker M."/>
        </authorList>
    </citation>
    <scope>NUCLEOTIDE SEQUENCE [LARGE SCALE GENOMIC DNA]</scope>
    <source>
        <strain evidence="11 12">DSM 23948</strain>
    </source>
</reference>
<dbReference type="CDD" id="cd05387">
    <property type="entry name" value="BY-kinase"/>
    <property type="match status" value="1"/>
</dbReference>
<organism evidence="11 12">
    <name type="scientific">Anoxybacillus andreesenii</name>
    <dbReference type="NCBI Taxonomy" id="1325932"/>
    <lineage>
        <taxon>Bacteria</taxon>
        <taxon>Bacillati</taxon>
        <taxon>Bacillota</taxon>
        <taxon>Bacilli</taxon>
        <taxon>Bacillales</taxon>
        <taxon>Anoxybacillaceae</taxon>
        <taxon>Anoxybacillus</taxon>
    </lineage>
</organism>
<evidence type="ECO:0000256" key="6">
    <source>
        <dbReference type="ARBA" id="ARBA00022840"/>
    </source>
</evidence>
<keyword evidence="12" id="KW-1185">Reference proteome</keyword>
<keyword evidence="7" id="KW-0829">Tyrosine-protein kinase</keyword>
<dbReference type="InterPro" id="IPR050445">
    <property type="entry name" value="Bact_polysacc_biosynth/exp"/>
</dbReference>
<evidence type="ECO:0000256" key="7">
    <source>
        <dbReference type="ARBA" id="ARBA00023137"/>
    </source>
</evidence>
<dbReference type="EC" id="2.7.10.2" evidence="2"/>
<dbReference type="InterPro" id="IPR027417">
    <property type="entry name" value="P-loop_NTPase"/>
</dbReference>
<dbReference type="InterPro" id="IPR005702">
    <property type="entry name" value="Wzc-like_C"/>
</dbReference>
<evidence type="ECO:0000256" key="8">
    <source>
        <dbReference type="ARBA" id="ARBA00051245"/>
    </source>
</evidence>
<evidence type="ECO:0000313" key="11">
    <source>
        <dbReference type="EMBL" id="MDQ0154202.1"/>
    </source>
</evidence>
<dbReference type="RefSeq" id="WP_307148818.1">
    <property type="nucleotide sequence ID" value="NZ_JAUSTU010000002.1"/>
</dbReference>
<evidence type="ECO:0000256" key="9">
    <source>
        <dbReference type="SAM" id="MobiDB-lite"/>
    </source>
</evidence>
<comment type="similarity">
    <text evidence="1">Belongs to the CpsD/CapB family.</text>
</comment>
<keyword evidence="4" id="KW-0547">Nucleotide-binding</keyword>
<accession>A0ABT9UZW4</accession>
<protein>
    <recommendedName>
        <fullName evidence="2">non-specific protein-tyrosine kinase</fullName>
        <ecNumber evidence="2">2.7.10.2</ecNumber>
    </recommendedName>
</protein>
<evidence type="ECO:0000313" key="12">
    <source>
        <dbReference type="Proteomes" id="UP001231362"/>
    </source>
</evidence>
<evidence type="ECO:0000256" key="3">
    <source>
        <dbReference type="ARBA" id="ARBA00022679"/>
    </source>
</evidence>
<dbReference type="InterPro" id="IPR025669">
    <property type="entry name" value="AAA_dom"/>
</dbReference>
<dbReference type="SUPFAM" id="SSF52540">
    <property type="entry name" value="P-loop containing nucleoside triphosphate hydrolases"/>
    <property type="match status" value="1"/>
</dbReference>
<dbReference type="PANTHER" id="PTHR32309:SF13">
    <property type="entry name" value="FERRIC ENTEROBACTIN TRANSPORT PROTEIN FEPE"/>
    <property type="match status" value="1"/>
</dbReference>
<evidence type="ECO:0000256" key="5">
    <source>
        <dbReference type="ARBA" id="ARBA00022777"/>
    </source>
</evidence>
<feature type="domain" description="AAA" evidence="10">
    <location>
        <begin position="48"/>
        <end position="176"/>
    </location>
</feature>
<comment type="caution">
    <text evidence="11">The sequence shown here is derived from an EMBL/GenBank/DDBJ whole genome shotgun (WGS) entry which is preliminary data.</text>
</comment>
<dbReference type="EMBL" id="JAUSTU010000002">
    <property type="protein sequence ID" value="MDQ0154202.1"/>
    <property type="molecule type" value="Genomic_DNA"/>
</dbReference>
<dbReference type="NCBIfam" id="TIGR01007">
    <property type="entry name" value="eps_fam"/>
    <property type="match status" value="1"/>
</dbReference>
<evidence type="ECO:0000256" key="4">
    <source>
        <dbReference type="ARBA" id="ARBA00022741"/>
    </source>
</evidence>
<dbReference type="Proteomes" id="UP001231362">
    <property type="component" value="Unassembled WGS sequence"/>
</dbReference>
<keyword evidence="3" id="KW-0808">Transferase</keyword>
<proteinExistence type="inferred from homology"/>
<evidence type="ECO:0000256" key="1">
    <source>
        <dbReference type="ARBA" id="ARBA00007316"/>
    </source>
</evidence>
<sequence length="231" mass="25850">MFKKREKKLGTNSRQLITKQNPRSPISEQYRTIRTNIEYSSFDEEIRSIVVTSSGPGEGKSTTISNLAVVFSQQGKKVLLIDADMRKPTAHYTFHMKNNFGLTNILKKQRTLSETVQKSEDNLYILTSGPIPPNPAEILGSKGMEELLREANEQFDLVLIDTPPVLAVTDAQILSNKCSGTILVVNSGKTETEAAMKAKELLVNSKARILGVVLNQKKAKQSQYYYYYGDK</sequence>
<evidence type="ECO:0000256" key="2">
    <source>
        <dbReference type="ARBA" id="ARBA00011903"/>
    </source>
</evidence>
<gene>
    <name evidence="11" type="ORF">J2S07_000506</name>
</gene>
<dbReference type="PANTHER" id="PTHR32309">
    <property type="entry name" value="TYROSINE-PROTEIN KINASE"/>
    <property type="match status" value="1"/>
</dbReference>
<feature type="region of interest" description="Disordered" evidence="9">
    <location>
        <begin position="1"/>
        <end position="22"/>
    </location>
</feature>
<keyword evidence="6" id="KW-0067">ATP-binding</keyword>
<dbReference type="Pfam" id="PF13614">
    <property type="entry name" value="AAA_31"/>
    <property type="match status" value="1"/>
</dbReference>
<evidence type="ECO:0000259" key="10">
    <source>
        <dbReference type="Pfam" id="PF13614"/>
    </source>
</evidence>
<comment type="catalytic activity">
    <reaction evidence="8">
        <text>L-tyrosyl-[protein] + ATP = O-phospho-L-tyrosyl-[protein] + ADP + H(+)</text>
        <dbReference type="Rhea" id="RHEA:10596"/>
        <dbReference type="Rhea" id="RHEA-COMP:10136"/>
        <dbReference type="Rhea" id="RHEA-COMP:20101"/>
        <dbReference type="ChEBI" id="CHEBI:15378"/>
        <dbReference type="ChEBI" id="CHEBI:30616"/>
        <dbReference type="ChEBI" id="CHEBI:46858"/>
        <dbReference type="ChEBI" id="CHEBI:61978"/>
        <dbReference type="ChEBI" id="CHEBI:456216"/>
        <dbReference type="EC" id="2.7.10.2"/>
    </reaction>
</comment>
<feature type="compositionally biased region" description="Polar residues" evidence="9">
    <location>
        <begin position="10"/>
        <end position="22"/>
    </location>
</feature>